<gene>
    <name evidence="4" type="ORF">GCM10022405_46800</name>
</gene>
<dbReference type="Proteomes" id="UP001499994">
    <property type="component" value="Unassembled WGS sequence"/>
</dbReference>
<sequence length="858" mass="94786">MYEYRIYLAGFLAIMFSAGVYADELVISNNRLLPAQLIMALQQGVTIPVYVELRDDEKLHTTKESKKAKRQQIAQAILTINDQKEIQLQSIELTPSPSDNLRQTELSPKIKQEIEKLAGRSFSKTGELAITDGNVLLLDFTNFNIALKIRPNSIVASHLQATNTLGPSTSRSLTNVLDYNFGSYSNKYKSEKSTSLAYLTLDNWLSWREHHLNLNGSWYGIGSSSSSSHLYRSVYERDYNGYRFSAGKTTTWSSQGLTSFTALSGSNMYGVSFSNAASSEYVEKVYSLTPVLVFLPSAGEVHITRDGNLIDIQSFGMGSFEVDTSRFPYGTYNVDVEVVVNGRTVSKQSALINKPVSPLMMKAQNLKWQFFGGTLDYKDRHYSKTESNSYDDYGTKSTWYAGGSAAKSFGLLDGVALKGSVYGFRNTGVFESELSANVYKNLRVSQQVMAASDNSNELLTTASAELPWRVGNVWVNYDKRTIGDKLNIQPRKNGSYGVSLTLSQYLPHAGTISYSHTKDWYNQTIYNTFSYNTTLLQNKYVTLGIRAGIQRYYYDENDYKGSSEKFIAFDMSLPLATWLSMGASYESGDTSLVVSARKHFDNSAITSTGLSYSKRMSGTSDLVDDYSLSGNMGYDTRYSKGTVSVAHGEMGSTTASLTSQGSVAWSGTNLIASKLKENSGVILKTGIDGAGEMNAKINGRTYKFGTGTNFVALPAYARYHIELMNDTNSEDLFDIRKGKVSEAVLYPGNVQIETPEIKRMVTVFARVLMPDGSIAANKKIHNHIGKTVTDDKGEFAMDIDTRYPEILLQDENGKVCKANLNMKSAHGAAWMGDVQCKFVGVPLADRGNSIIGQDKVQG</sequence>
<keyword evidence="1" id="KW-0732">Signal</keyword>
<dbReference type="InterPro" id="IPR032636">
    <property type="entry name" value="Pilus_assem_E-set-like_dom"/>
</dbReference>
<name>A0ABP7MB53_9GAMM</name>
<organism evidence="4 5">
    <name type="scientific">Gibbsiella dentisursi</name>
    <dbReference type="NCBI Taxonomy" id="796890"/>
    <lineage>
        <taxon>Bacteria</taxon>
        <taxon>Pseudomonadati</taxon>
        <taxon>Pseudomonadota</taxon>
        <taxon>Gammaproteobacteria</taxon>
        <taxon>Enterobacterales</taxon>
        <taxon>Yersiniaceae</taxon>
        <taxon>Gibbsiella</taxon>
    </lineage>
</organism>
<feature type="domain" description="Pilus assembly protein C-terminal" evidence="2">
    <location>
        <begin position="745"/>
        <end position="837"/>
    </location>
</feature>
<dbReference type="Pfam" id="PF15976">
    <property type="entry name" value="CooC_C"/>
    <property type="match status" value="1"/>
</dbReference>
<evidence type="ECO:0000313" key="4">
    <source>
        <dbReference type="EMBL" id="GAA3916372.1"/>
    </source>
</evidence>
<evidence type="ECO:0000259" key="2">
    <source>
        <dbReference type="Pfam" id="PF15976"/>
    </source>
</evidence>
<evidence type="ECO:0000259" key="3">
    <source>
        <dbReference type="Pfam" id="PF16967"/>
    </source>
</evidence>
<protein>
    <submittedName>
        <fullName evidence="4">TcfC E-set like domain-containing protein</fullName>
    </submittedName>
</protein>
<dbReference type="Pfam" id="PF16967">
    <property type="entry name" value="TcfC"/>
    <property type="match status" value="1"/>
</dbReference>
<comment type="caution">
    <text evidence="4">The sequence shown here is derived from an EMBL/GenBank/DDBJ whole genome shotgun (WGS) entry which is preliminary data.</text>
</comment>
<dbReference type="RefSeq" id="WP_279026015.1">
    <property type="nucleotide sequence ID" value="NZ_BAABDG010000018.1"/>
</dbReference>
<keyword evidence="5" id="KW-1185">Reference proteome</keyword>
<accession>A0ABP7MB53</accession>
<reference evidence="5" key="1">
    <citation type="journal article" date="2019" name="Int. J. Syst. Evol. Microbiol.">
        <title>The Global Catalogue of Microorganisms (GCM) 10K type strain sequencing project: providing services to taxonomists for standard genome sequencing and annotation.</title>
        <authorList>
            <consortium name="The Broad Institute Genomics Platform"/>
            <consortium name="The Broad Institute Genome Sequencing Center for Infectious Disease"/>
            <person name="Wu L."/>
            <person name="Ma J."/>
        </authorList>
    </citation>
    <scope>NUCLEOTIDE SEQUENCE [LARGE SCALE GENOMIC DNA]</scope>
    <source>
        <strain evidence="5">JCM 17201</strain>
    </source>
</reference>
<proteinExistence type="predicted"/>
<feature type="domain" description="Pilus assembly protein E-set like" evidence="3">
    <location>
        <begin position="287"/>
        <end position="354"/>
    </location>
</feature>
<dbReference type="EMBL" id="BAABDG010000018">
    <property type="protein sequence ID" value="GAA3916372.1"/>
    <property type="molecule type" value="Genomic_DNA"/>
</dbReference>
<evidence type="ECO:0000313" key="5">
    <source>
        <dbReference type="Proteomes" id="UP001499994"/>
    </source>
</evidence>
<evidence type="ECO:0000256" key="1">
    <source>
        <dbReference type="ARBA" id="ARBA00022729"/>
    </source>
</evidence>
<dbReference type="InterPro" id="IPR031917">
    <property type="entry name" value="Pilus_assem_C"/>
</dbReference>